<dbReference type="Pfam" id="PF01042">
    <property type="entry name" value="Ribonuc_L-PSP"/>
    <property type="match status" value="1"/>
</dbReference>
<dbReference type="InterPro" id="IPR006175">
    <property type="entry name" value="YjgF/YER057c/UK114"/>
</dbReference>
<dbReference type="RefSeq" id="WP_310269017.1">
    <property type="nucleotide sequence ID" value="NZ_JAVDXU010000003.1"/>
</dbReference>
<dbReference type="InterPro" id="IPR035959">
    <property type="entry name" value="RutC-like_sf"/>
</dbReference>
<dbReference type="CDD" id="cd00448">
    <property type="entry name" value="YjgF_YER057c_UK114_family"/>
    <property type="match status" value="1"/>
</dbReference>
<dbReference type="Proteomes" id="UP001180453">
    <property type="component" value="Unassembled WGS sequence"/>
</dbReference>
<comment type="caution">
    <text evidence="2">The sequence shown here is derived from an EMBL/GenBank/DDBJ whole genome shotgun (WGS) entry which is preliminary data.</text>
</comment>
<dbReference type="PANTHER" id="PTHR11803:SF58">
    <property type="entry name" value="PROTEIN HMF1-RELATED"/>
    <property type="match status" value="1"/>
</dbReference>
<protein>
    <submittedName>
        <fullName evidence="2">Reactive intermediate/imine deaminase</fullName>
    </submittedName>
</protein>
<dbReference type="EMBL" id="JAVDXU010000003">
    <property type="protein sequence ID" value="MDR7271568.1"/>
    <property type="molecule type" value="Genomic_DNA"/>
</dbReference>
<evidence type="ECO:0000313" key="3">
    <source>
        <dbReference type="Proteomes" id="UP001180453"/>
    </source>
</evidence>
<dbReference type="Gene3D" id="3.30.1330.40">
    <property type="entry name" value="RutC-like"/>
    <property type="match status" value="1"/>
</dbReference>
<name>A0ABU1YRT4_ROSSA</name>
<sequence length="130" mass="13946">MNKIQRFNSGQVVPATVPFPEGVRVGPMLYLSGQLGNVPGQLKLVEGGLQAEARQTLENIRTVLRGQGLDLQHLVRCTVMLADMADWPAFNEVYRDFFGAAPLPARSALGCNGLALGARVEIECIAADPA</sequence>
<reference evidence="2 3" key="1">
    <citation type="submission" date="2023-07" db="EMBL/GenBank/DDBJ databases">
        <title>Sorghum-associated microbial communities from plants grown in Nebraska, USA.</title>
        <authorList>
            <person name="Schachtman D."/>
        </authorList>
    </citation>
    <scope>NUCLEOTIDE SEQUENCE [LARGE SCALE GENOMIC DNA]</scope>
    <source>
        <strain evidence="2 3">BE314</strain>
    </source>
</reference>
<comment type="similarity">
    <text evidence="1">Belongs to the RutC family.</text>
</comment>
<keyword evidence="3" id="KW-1185">Reference proteome</keyword>
<organism evidence="2 3">
    <name type="scientific">Roseateles saccharophilus</name>
    <name type="common">Pseudomonas saccharophila</name>
    <dbReference type="NCBI Taxonomy" id="304"/>
    <lineage>
        <taxon>Bacteria</taxon>
        <taxon>Pseudomonadati</taxon>
        <taxon>Pseudomonadota</taxon>
        <taxon>Betaproteobacteria</taxon>
        <taxon>Burkholderiales</taxon>
        <taxon>Sphaerotilaceae</taxon>
        <taxon>Roseateles</taxon>
    </lineage>
</organism>
<proteinExistence type="inferred from homology"/>
<dbReference type="SUPFAM" id="SSF55298">
    <property type="entry name" value="YjgF-like"/>
    <property type="match status" value="1"/>
</dbReference>
<gene>
    <name evidence="2" type="ORF">J2X20_004236</name>
</gene>
<accession>A0ABU1YRT4</accession>
<evidence type="ECO:0000256" key="1">
    <source>
        <dbReference type="ARBA" id="ARBA00010552"/>
    </source>
</evidence>
<evidence type="ECO:0000313" key="2">
    <source>
        <dbReference type="EMBL" id="MDR7271568.1"/>
    </source>
</evidence>
<dbReference type="PANTHER" id="PTHR11803">
    <property type="entry name" value="2-IMINOBUTANOATE/2-IMINOPROPANOATE DEAMINASE RIDA"/>
    <property type="match status" value="1"/>
</dbReference>